<dbReference type="RefSeq" id="XP_007911615.1">
    <property type="nucleotide sequence ID" value="XM_007913424.1"/>
</dbReference>
<reference evidence="2" key="1">
    <citation type="journal article" date="2013" name="Genome Announc.">
        <title>Draft genome sequence of the ascomycete Phaeoacremonium aleophilum strain UCR-PA7, a causal agent of the esca disease complex in grapevines.</title>
        <authorList>
            <person name="Blanco-Ulate B."/>
            <person name="Rolshausen P."/>
            <person name="Cantu D."/>
        </authorList>
    </citation>
    <scope>NUCLEOTIDE SEQUENCE [LARGE SCALE GENOMIC DNA]</scope>
    <source>
        <strain evidence="2">UCR-PA7</strain>
    </source>
</reference>
<dbReference type="EMBL" id="KB932817">
    <property type="protein sequence ID" value="EOO03615.1"/>
    <property type="molecule type" value="Genomic_DNA"/>
</dbReference>
<dbReference type="AlphaFoldDB" id="R8BWA7"/>
<dbReference type="OrthoDB" id="3335607at2759"/>
<dbReference type="Gene3D" id="3.30.70.100">
    <property type="match status" value="1"/>
</dbReference>
<accession>R8BWA7</accession>
<dbReference type="eggNOG" id="ENOG502TAN5">
    <property type="taxonomic scope" value="Eukaryota"/>
</dbReference>
<name>R8BWA7_PHAM7</name>
<keyword evidence="1" id="KW-0503">Monooxygenase</keyword>
<dbReference type="Proteomes" id="UP000014074">
    <property type="component" value="Unassembled WGS sequence"/>
</dbReference>
<evidence type="ECO:0000313" key="2">
    <source>
        <dbReference type="Proteomes" id="UP000014074"/>
    </source>
</evidence>
<evidence type="ECO:0000313" key="1">
    <source>
        <dbReference type="EMBL" id="EOO03615.1"/>
    </source>
</evidence>
<sequence>MSSSDKNLTVETATNLLPFANPNLSWESNDETSQKGFTVSGVDNTPGKKALFFILEAKPGKEHLVQGFLKDINEGVLQEPGAGPWMAWRYSKTTFGVFEGFPDAEARRAHINGPGGRNFLRTDVLKEMLAHPAQVHELDIQHGKWGTIFGQIVQPVA</sequence>
<protein>
    <submittedName>
        <fullName evidence="1">Putative antibiotic biosynthesis monooxygenase protein</fullName>
    </submittedName>
</protein>
<dbReference type="GeneID" id="19329170"/>
<keyword evidence="2" id="KW-1185">Reference proteome</keyword>
<dbReference type="SUPFAM" id="SSF54909">
    <property type="entry name" value="Dimeric alpha+beta barrel"/>
    <property type="match status" value="1"/>
</dbReference>
<proteinExistence type="predicted"/>
<organism evidence="1 2">
    <name type="scientific">Phaeoacremonium minimum (strain UCR-PA7)</name>
    <name type="common">Esca disease fungus</name>
    <name type="synonym">Togninia minima</name>
    <dbReference type="NCBI Taxonomy" id="1286976"/>
    <lineage>
        <taxon>Eukaryota</taxon>
        <taxon>Fungi</taxon>
        <taxon>Dikarya</taxon>
        <taxon>Ascomycota</taxon>
        <taxon>Pezizomycotina</taxon>
        <taxon>Sordariomycetes</taxon>
        <taxon>Sordariomycetidae</taxon>
        <taxon>Togniniales</taxon>
        <taxon>Togniniaceae</taxon>
        <taxon>Phaeoacremonium</taxon>
    </lineage>
</organism>
<keyword evidence="1" id="KW-0560">Oxidoreductase</keyword>
<gene>
    <name evidence="1" type="ORF">UCRPA7_833</name>
</gene>
<dbReference type="InterPro" id="IPR011008">
    <property type="entry name" value="Dimeric_a/b-barrel"/>
</dbReference>
<dbReference type="GO" id="GO:0004497">
    <property type="term" value="F:monooxygenase activity"/>
    <property type="evidence" value="ECO:0007669"/>
    <property type="project" value="UniProtKB-KW"/>
</dbReference>
<dbReference type="KEGG" id="tmn:UCRPA7_833"/>
<dbReference type="HOGENOM" id="CLU_148789_0_0_1"/>